<dbReference type="RefSeq" id="WP_339097476.1">
    <property type="nucleotide sequence ID" value="NZ_CP149783.1"/>
</dbReference>
<dbReference type="InterPro" id="IPR041413">
    <property type="entry name" value="MLTR_LBD"/>
</dbReference>
<dbReference type="InterPro" id="IPR010982">
    <property type="entry name" value="Lambda_DNA-bd_dom_sf"/>
</dbReference>
<name>A0AAU6Q632_9DEIO</name>
<dbReference type="Gene3D" id="1.10.260.40">
    <property type="entry name" value="lambda repressor-like DNA-binding domains"/>
    <property type="match status" value="1"/>
</dbReference>
<sequence length="268" mass="29610">MNARESADSAFPALLQTMRRAAGLSQGELARQARLTRPYISQLEKGSRRSPSRKVALSLASALHLDAAQRRAFLDAAGWPELEVPLHGNSSGLVQTDDAYALARQLLDACPFPAVLHDSRWLVGYVNRGGHAFFEALQAPLAPLGQATSLLESVFHPVIRAHLSDWEAWARAMLAQFKRDSLHLGQTPAHLALLGRLRLLPDFVRLWHSVEPSADTVPTMRLPLKLLGSGPCLVEVLRFQVVGLPELWMVAFLPRDAVAEEFIRSLLR</sequence>
<dbReference type="AlphaFoldDB" id="A0AAU6Q632"/>
<dbReference type="PROSITE" id="PS50943">
    <property type="entry name" value="HTH_CROC1"/>
    <property type="match status" value="1"/>
</dbReference>
<dbReference type="PANTHER" id="PTHR35010">
    <property type="entry name" value="BLL4672 PROTEIN-RELATED"/>
    <property type="match status" value="1"/>
</dbReference>
<gene>
    <name evidence="2" type="ORF">WDJ50_16720</name>
</gene>
<dbReference type="CDD" id="cd00093">
    <property type="entry name" value="HTH_XRE"/>
    <property type="match status" value="1"/>
</dbReference>
<feature type="domain" description="HTH cro/C1-type" evidence="1">
    <location>
        <begin position="15"/>
        <end position="70"/>
    </location>
</feature>
<dbReference type="Pfam" id="PF17765">
    <property type="entry name" value="MLTR_LBD"/>
    <property type="match status" value="1"/>
</dbReference>
<organism evidence="2">
    <name type="scientific">Deinococcus sp. VB142</name>
    <dbReference type="NCBI Taxonomy" id="3112952"/>
    <lineage>
        <taxon>Bacteria</taxon>
        <taxon>Thermotogati</taxon>
        <taxon>Deinococcota</taxon>
        <taxon>Deinococci</taxon>
        <taxon>Deinococcales</taxon>
        <taxon>Deinococcaceae</taxon>
        <taxon>Deinococcus</taxon>
    </lineage>
</organism>
<dbReference type="SUPFAM" id="SSF47413">
    <property type="entry name" value="lambda repressor-like DNA-binding domains"/>
    <property type="match status" value="1"/>
</dbReference>
<protein>
    <submittedName>
        <fullName evidence="2">Helix-turn-helix domain-containing protein</fullName>
    </submittedName>
</protein>
<reference evidence="2" key="1">
    <citation type="submission" date="2024-03" db="EMBL/GenBank/DDBJ databases">
        <title>Deinococcus weizhi sp. nov., isolated from human skin.</title>
        <authorList>
            <person name="Wei Z."/>
            <person name="Tian F."/>
            <person name="Yang C."/>
            <person name="Xin L.T."/>
            <person name="Wen Z.J."/>
            <person name="Lan K.C."/>
            <person name="Yu L."/>
            <person name="Zhe W."/>
            <person name="Dan F.D."/>
            <person name="Jun W."/>
            <person name="Rui Z."/>
            <person name="Yong X.J."/>
            <person name="Ting Y."/>
            <person name="Wei X."/>
            <person name="Xu Z.G."/>
            <person name="Xin Z."/>
            <person name="Dong F.G."/>
            <person name="Ni X.M."/>
            <person name="Zheng M.G."/>
            <person name="Chun Y."/>
            <person name="Qian W.X."/>
        </authorList>
    </citation>
    <scope>NUCLEOTIDE SEQUENCE</scope>
    <source>
        <strain evidence="2">VB142</strain>
    </source>
</reference>
<dbReference type="Gene3D" id="3.30.450.180">
    <property type="match status" value="1"/>
</dbReference>
<evidence type="ECO:0000313" key="2">
    <source>
        <dbReference type="EMBL" id="WYF46064.1"/>
    </source>
</evidence>
<proteinExistence type="predicted"/>
<dbReference type="Pfam" id="PF13560">
    <property type="entry name" value="HTH_31"/>
    <property type="match status" value="1"/>
</dbReference>
<dbReference type="InterPro" id="IPR001387">
    <property type="entry name" value="Cro/C1-type_HTH"/>
</dbReference>
<dbReference type="SMART" id="SM00530">
    <property type="entry name" value="HTH_XRE"/>
    <property type="match status" value="1"/>
</dbReference>
<accession>A0AAU6Q632</accession>
<evidence type="ECO:0000259" key="1">
    <source>
        <dbReference type="PROSITE" id="PS50943"/>
    </source>
</evidence>
<dbReference type="EMBL" id="CP149783">
    <property type="protein sequence ID" value="WYF46064.1"/>
    <property type="molecule type" value="Genomic_DNA"/>
</dbReference>
<dbReference type="GO" id="GO:0003677">
    <property type="term" value="F:DNA binding"/>
    <property type="evidence" value="ECO:0007669"/>
    <property type="project" value="InterPro"/>
</dbReference>